<dbReference type="InterPro" id="IPR036051">
    <property type="entry name" value="KRAB_dom_sf"/>
</dbReference>
<feature type="domain" description="KRAB" evidence="1">
    <location>
        <begin position="1"/>
        <end position="71"/>
    </location>
</feature>
<dbReference type="Proteomes" id="UP000010556">
    <property type="component" value="Unassembled WGS sequence"/>
</dbReference>
<protein>
    <submittedName>
        <fullName evidence="2">Zinc finger protein 416</fullName>
    </submittedName>
</protein>
<accession>L5M1L8</accession>
<dbReference type="SUPFAM" id="SSF109640">
    <property type="entry name" value="KRAB domain (Kruppel-associated box)"/>
    <property type="match status" value="1"/>
</dbReference>
<dbReference type="PROSITE" id="PS50805">
    <property type="entry name" value="KRAB"/>
    <property type="match status" value="1"/>
</dbReference>
<organism evidence="2 3">
    <name type="scientific">Myotis davidii</name>
    <name type="common">David's myotis</name>
    <dbReference type="NCBI Taxonomy" id="225400"/>
    <lineage>
        <taxon>Eukaryota</taxon>
        <taxon>Metazoa</taxon>
        <taxon>Chordata</taxon>
        <taxon>Craniata</taxon>
        <taxon>Vertebrata</taxon>
        <taxon>Euteleostomi</taxon>
        <taxon>Mammalia</taxon>
        <taxon>Eutheria</taxon>
        <taxon>Laurasiatheria</taxon>
        <taxon>Chiroptera</taxon>
        <taxon>Yangochiroptera</taxon>
        <taxon>Vespertilionidae</taxon>
        <taxon>Myotis</taxon>
    </lineage>
</organism>
<dbReference type="GO" id="GO:0006355">
    <property type="term" value="P:regulation of DNA-templated transcription"/>
    <property type="evidence" value="ECO:0007669"/>
    <property type="project" value="InterPro"/>
</dbReference>
<gene>
    <name evidence="2" type="ORF">MDA_GLEAN10001018</name>
</gene>
<dbReference type="SMART" id="SM00349">
    <property type="entry name" value="KRAB"/>
    <property type="match status" value="1"/>
</dbReference>
<evidence type="ECO:0000313" key="2">
    <source>
        <dbReference type="EMBL" id="ELK32266.1"/>
    </source>
</evidence>
<reference evidence="3" key="1">
    <citation type="journal article" date="2013" name="Science">
        <title>Comparative analysis of bat genomes provides insight into the evolution of flight and immunity.</title>
        <authorList>
            <person name="Zhang G."/>
            <person name="Cowled C."/>
            <person name="Shi Z."/>
            <person name="Huang Z."/>
            <person name="Bishop-Lilly K.A."/>
            <person name="Fang X."/>
            <person name="Wynne J.W."/>
            <person name="Xiong Z."/>
            <person name="Baker M.L."/>
            <person name="Zhao W."/>
            <person name="Tachedjian M."/>
            <person name="Zhu Y."/>
            <person name="Zhou P."/>
            <person name="Jiang X."/>
            <person name="Ng J."/>
            <person name="Yang L."/>
            <person name="Wu L."/>
            <person name="Xiao J."/>
            <person name="Feng Y."/>
            <person name="Chen Y."/>
            <person name="Sun X."/>
            <person name="Zhang Y."/>
            <person name="Marsh G.A."/>
            <person name="Crameri G."/>
            <person name="Broder C.C."/>
            <person name="Frey K.G."/>
            <person name="Wang L.F."/>
            <person name="Wang J."/>
        </authorList>
    </citation>
    <scope>NUCLEOTIDE SEQUENCE [LARGE SCALE GENOMIC DNA]</scope>
</reference>
<dbReference type="PANTHER" id="PTHR23232:SF133">
    <property type="entry name" value="RIKEN CDNA 1700020N01 GENE"/>
    <property type="match status" value="1"/>
</dbReference>
<name>L5M1L8_MYODS</name>
<dbReference type="CDD" id="cd07765">
    <property type="entry name" value="KRAB_A-box"/>
    <property type="match status" value="1"/>
</dbReference>
<proteinExistence type="predicted"/>
<evidence type="ECO:0000259" key="1">
    <source>
        <dbReference type="PROSITE" id="PS50805"/>
    </source>
</evidence>
<dbReference type="PANTHER" id="PTHR23232">
    <property type="entry name" value="KRAB DOMAIN C2H2 ZINC FINGER"/>
    <property type="match status" value="1"/>
</dbReference>
<dbReference type="InterPro" id="IPR050169">
    <property type="entry name" value="Krueppel_C2H2_ZnF"/>
</dbReference>
<keyword evidence="3" id="KW-1185">Reference proteome</keyword>
<dbReference type="InterPro" id="IPR001909">
    <property type="entry name" value="KRAB"/>
</dbReference>
<sequence>MDFEDVAVAFSEEEWGLLDEAQRLLYCDVMLEVFALLSSVGCWHETDEEACFEQSISIQGESQVRTSKTEPATQRAHLCERCFSMIKAILHLTDQSMDSADSAPFLSAVLRLPVLSCVESPEQ</sequence>
<dbReference type="AlphaFoldDB" id="L5M1L8"/>
<evidence type="ECO:0000313" key="3">
    <source>
        <dbReference type="Proteomes" id="UP000010556"/>
    </source>
</evidence>
<dbReference type="Gene3D" id="6.10.140.140">
    <property type="match status" value="1"/>
</dbReference>
<dbReference type="EMBL" id="KB105501">
    <property type="protein sequence ID" value="ELK32266.1"/>
    <property type="molecule type" value="Genomic_DNA"/>
</dbReference>
<dbReference type="Pfam" id="PF01352">
    <property type="entry name" value="KRAB"/>
    <property type="match status" value="1"/>
</dbReference>